<dbReference type="InterPro" id="IPR002637">
    <property type="entry name" value="RdgB/HAM1"/>
</dbReference>
<evidence type="ECO:0000256" key="2">
    <source>
        <dbReference type="ARBA" id="ARBA00022801"/>
    </source>
</evidence>
<dbReference type="SUPFAM" id="SSF52972">
    <property type="entry name" value="ITPase-like"/>
    <property type="match status" value="1"/>
</dbReference>
<sequence>MLRTLEELKLGEDTDQPLLSPARFVCSLVLYNPATGESIETSGAAEGWITAEAAGGGGFGYDPLFYIPEYEKTMAELTLGQKQAISHRGAALRNLLDRLKSVE</sequence>
<evidence type="ECO:0000256" key="1">
    <source>
        <dbReference type="ARBA" id="ARBA00008023"/>
    </source>
</evidence>
<dbReference type="GO" id="GO:0005829">
    <property type="term" value="C:cytosol"/>
    <property type="evidence" value="ECO:0007669"/>
    <property type="project" value="TreeGrafter"/>
</dbReference>
<accession>W7YZ92</accession>
<proteinExistence type="inferred from homology"/>
<dbReference type="InterPro" id="IPR029001">
    <property type="entry name" value="ITPase-like_fam"/>
</dbReference>
<dbReference type="PANTHER" id="PTHR11067:SF9">
    <property type="entry name" value="INOSINE TRIPHOSPHATE PYROPHOSPHATASE"/>
    <property type="match status" value="1"/>
</dbReference>
<reference evidence="3 4" key="1">
    <citation type="journal article" date="2014" name="Genome Announc.">
        <title>Draft Genome Sequence of Paenibacillus pini JCM 16418T, Isolated from the Rhizosphere of Pine Tree.</title>
        <authorList>
            <person name="Yuki M."/>
            <person name="Oshima K."/>
            <person name="Suda W."/>
            <person name="Oshida Y."/>
            <person name="Kitamura K."/>
            <person name="Iida Y."/>
            <person name="Hattori M."/>
            <person name="Ohkuma M."/>
        </authorList>
    </citation>
    <scope>NUCLEOTIDE SEQUENCE [LARGE SCALE GENOMIC DNA]</scope>
    <source>
        <strain evidence="3 4">JCM 16418</strain>
    </source>
</reference>
<gene>
    <name evidence="3" type="ORF">JCM16418_4148</name>
</gene>
<dbReference type="GO" id="GO:0009143">
    <property type="term" value="P:nucleoside triphosphate catabolic process"/>
    <property type="evidence" value="ECO:0007669"/>
    <property type="project" value="InterPro"/>
</dbReference>
<dbReference type="AlphaFoldDB" id="W7YZ92"/>
<organism evidence="3 4">
    <name type="scientific">Paenibacillus pini JCM 16418</name>
    <dbReference type="NCBI Taxonomy" id="1236976"/>
    <lineage>
        <taxon>Bacteria</taxon>
        <taxon>Bacillati</taxon>
        <taxon>Bacillota</taxon>
        <taxon>Bacilli</taxon>
        <taxon>Bacillales</taxon>
        <taxon>Paenibacillaceae</taxon>
        <taxon>Paenibacillus</taxon>
    </lineage>
</organism>
<dbReference type="eggNOG" id="COG0127">
    <property type="taxonomic scope" value="Bacteria"/>
</dbReference>
<dbReference type="Gene3D" id="3.90.950.10">
    <property type="match status" value="1"/>
</dbReference>
<dbReference type="Pfam" id="PF01725">
    <property type="entry name" value="Ham1p_like"/>
    <property type="match status" value="1"/>
</dbReference>
<evidence type="ECO:0000313" key="4">
    <source>
        <dbReference type="Proteomes" id="UP000019364"/>
    </source>
</evidence>
<dbReference type="EMBL" id="BAVZ01000017">
    <property type="protein sequence ID" value="GAF09981.1"/>
    <property type="molecule type" value="Genomic_DNA"/>
</dbReference>
<keyword evidence="4" id="KW-1185">Reference proteome</keyword>
<dbReference type="STRING" id="1236976.JCM16418_4148"/>
<dbReference type="GO" id="GO:0047429">
    <property type="term" value="F:nucleoside triphosphate diphosphatase activity"/>
    <property type="evidence" value="ECO:0007669"/>
    <property type="project" value="InterPro"/>
</dbReference>
<protein>
    <submittedName>
        <fullName evidence="3">Nucleoside 5-triphosphatase RdgB</fullName>
    </submittedName>
</protein>
<name>W7YZ92_9BACL</name>
<dbReference type="Proteomes" id="UP000019364">
    <property type="component" value="Unassembled WGS sequence"/>
</dbReference>
<comment type="similarity">
    <text evidence="1">Belongs to the HAM1 NTPase family.</text>
</comment>
<dbReference type="PANTHER" id="PTHR11067">
    <property type="entry name" value="INOSINE TRIPHOSPHATE PYROPHOSPHATASE/HAM1 PROTEIN"/>
    <property type="match status" value="1"/>
</dbReference>
<keyword evidence="2" id="KW-0378">Hydrolase</keyword>
<evidence type="ECO:0000313" key="3">
    <source>
        <dbReference type="EMBL" id="GAF09981.1"/>
    </source>
</evidence>
<comment type="caution">
    <text evidence="3">The sequence shown here is derived from an EMBL/GenBank/DDBJ whole genome shotgun (WGS) entry which is preliminary data.</text>
</comment>